<keyword evidence="4 6" id="KW-1133">Transmembrane helix</keyword>
<sequence>MSAATFGRSPVEGYQPAAIGRRFLARLIDFALPVLAWLPTLGAAGSLRFALAAYLVSLVLLLVIGIVQLLLVLTKGGTIGYRVCGLTHVRVTTGAVSGGRAFGKYILESLLSSCTLGIGLIVMVILIRQPLNQTFLDRALGLLVIDERLGRRGGQPLSEAAPVRTAAHIQPVSAAGLVAETTTTPVSPAPTRRDAKPQTFVPPVVSANPVIQAAPWSTGSDDVDEPAPRAQPAALERPVVMDRPVSGVAMEQAEATSTAISPPVAGPRIELDDGSLVALYKPVVLGREPAAPGGVGDVMTHALPNAGHAVSKTHLAIGMADRAAWVRDLRSTNGVFIRGADGDVRKIEPGKATTLAPHETVLFGDRSLRVVLS</sequence>
<dbReference type="Pfam" id="PF00498">
    <property type="entry name" value="FHA"/>
    <property type="match status" value="1"/>
</dbReference>
<dbReference type="Pfam" id="PF06271">
    <property type="entry name" value="RDD"/>
    <property type="match status" value="1"/>
</dbReference>
<feature type="transmembrane region" description="Helical" evidence="6">
    <location>
        <begin position="51"/>
        <end position="73"/>
    </location>
</feature>
<evidence type="ECO:0000259" key="7">
    <source>
        <dbReference type="PROSITE" id="PS50006"/>
    </source>
</evidence>
<keyword evidence="5 6" id="KW-0472">Membrane</keyword>
<feature type="transmembrane region" description="Helical" evidence="6">
    <location>
        <begin position="23"/>
        <end position="45"/>
    </location>
</feature>
<dbReference type="PROSITE" id="PS50006">
    <property type="entry name" value="FHA_DOMAIN"/>
    <property type="match status" value="1"/>
</dbReference>
<evidence type="ECO:0000256" key="1">
    <source>
        <dbReference type="ARBA" id="ARBA00004141"/>
    </source>
</evidence>
<dbReference type="CDD" id="cd00060">
    <property type="entry name" value="FHA"/>
    <property type="match status" value="1"/>
</dbReference>
<keyword evidence="3 6" id="KW-0812">Transmembrane</keyword>
<dbReference type="GO" id="GO:0016020">
    <property type="term" value="C:membrane"/>
    <property type="evidence" value="ECO:0007669"/>
    <property type="project" value="UniProtKB-SubCell"/>
</dbReference>
<dbReference type="EMBL" id="RJJQ01000008">
    <property type="protein sequence ID" value="RNI22282.1"/>
    <property type="molecule type" value="Genomic_DNA"/>
</dbReference>
<feature type="transmembrane region" description="Helical" evidence="6">
    <location>
        <begin position="105"/>
        <end position="127"/>
    </location>
</feature>
<dbReference type="Proteomes" id="UP000271678">
    <property type="component" value="Unassembled WGS sequence"/>
</dbReference>
<evidence type="ECO:0000256" key="2">
    <source>
        <dbReference type="ARBA" id="ARBA00022553"/>
    </source>
</evidence>
<dbReference type="AlphaFoldDB" id="A0A3M9M9Q2"/>
<dbReference type="InterPro" id="IPR008984">
    <property type="entry name" value="SMAD_FHA_dom_sf"/>
</dbReference>
<gene>
    <name evidence="8" type="ORF">EFY87_09940</name>
</gene>
<evidence type="ECO:0000313" key="8">
    <source>
        <dbReference type="EMBL" id="RNI22282.1"/>
    </source>
</evidence>
<dbReference type="OrthoDB" id="3254248at2"/>
<protein>
    <submittedName>
        <fullName evidence="8">FHA domain-containing protein</fullName>
    </submittedName>
</protein>
<dbReference type="SUPFAM" id="SSF49879">
    <property type="entry name" value="SMAD/FHA domain"/>
    <property type="match status" value="1"/>
</dbReference>
<comment type="subcellular location">
    <subcellularLocation>
        <location evidence="1">Membrane</location>
        <topology evidence="1">Multi-pass membrane protein</topology>
    </subcellularLocation>
</comment>
<accession>A0A3M9M9Q2</accession>
<evidence type="ECO:0000256" key="6">
    <source>
        <dbReference type="SAM" id="Phobius"/>
    </source>
</evidence>
<dbReference type="InterPro" id="IPR000253">
    <property type="entry name" value="FHA_dom"/>
</dbReference>
<name>A0A3M9M9Q2_9MICO</name>
<organism evidence="8 9">
    <name type="scientific">Flexivirga caeni</name>
    <dbReference type="NCBI Taxonomy" id="2294115"/>
    <lineage>
        <taxon>Bacteria</taxon>
        <taxon>Bacillati</taxon>
        <taxon>Actinomycetota</taxon>
        <taxon>Actinomycetes</taxon>
        <taxon>Micrococcales</taxon>
        <taxon>Dermacoccaceae</taxon>
        <taxon>Flexivirga</taxon>
    </lineage>
</organism>
<evidence type="ECO:0000313" key="9">
    <source>
        <dbReference type="Proteomes" id="UP000271678"/>
    </source>
</evidence>
<keyword evidence="2" id="KW-0597">Phosphoprotein</keyword>
<evidence type="ECO:0000256" key="4">
    <source>
        <dbReference type="ARBA" id="ARBA00022989"/>
    </source>
</evidence>
<evidence type="ECO:0000256" key="3">
    <source>
        <dbReference type="ARBA" id="ARBA00022692"/>
    </source>
</evidence>
<proteinExistence type="predicted"/>
<evidence type="ECO:0000256" key="5">
    <source>
        <dbReference type="ARBA" id="ARBA00023136"/>
    </source>
</evidence>
<keyword evidence="9" id="KW-1185">Reference proteome</keyword>
<reference evidence="8 9" key="1">
    <citation type="submission" date="2018-11" db="EMBL/GenBank/DDBJ databases">
        <title>Draft genome of Simplicispira Flexivirga sp. BO-16.</title>
        <authorList>
            <person name="Im W.T."/>
        </authorList>
    </citation>
    <scope>NUCLEOTIDE SEQUENCE [LARGE SCALE GENOMIC DNA]</scope>
    <source>
        <strain evidence="8 9">BO-16</strain>
    </source>
</reference>
<dbReference type="RefSeq" id="WP_123271321.1">
    <property type="nucleotide sequence ID" value="NZ_RJJQ01000008.1"/>
</dbReference>
<comment type="caution">
    <text evidence="8">The sequence shown here is derived from an EMBL/GenBank/DDBJ whole genome shotgun (WGS) entry which is preliminary data.</text>
</comment>
<dbReference type="Gene3D" id="2.60.200.20">
    <property type="match status" value="1"/>
</dbReference>
<dbReference type="InterPro" id="IPR010432">
    <property type="entry name" value="RDD"/>
</dbReference>
<feature type="domain" description="FHA" evidence="7">
    <location>
        <begin position="283"/>
        <end position="342"/>
    </location>
</feature>